<keyword evidence="5" id="KW-1185">Reference proteome</keyword>
<keyword evidence="2" id="KW-0472">Membrane</keyword>
<sequence length="700" mass="75237">MPAARYYERNDLYFAYMTPLSMFFLSVAFLLLSLPSFVTATPVQADADLSRSVFAKRDGSGGSNGSMSPKIWIPIIIAVIILFCISVMTWTRTSWRRVLRFFSFSGATIVGAPVSSSPAAPRELTAEQLAGTINGANQSGDAPRPTRRTRRPRRTPSQMSVTSLPPYNKEPGEEELVIFRGRDPEDVTTMPTAVAVTSLDEEQEDSDMSHDHSRPSQYSPMPASPHDAPLLQDDEANGDLSLQSLSSPGEDMHRHNSDNSSHETSSLRRVGSHVTGNSVDLRDEAPSYSEAVGQAESQQRLVNSPDSNASLPVHSSGPSEQRTNRRSGFRTLLNRMSMVGHSRNESTSTYASHVPQGRESSVSRASNHRATPSGSSQLLTSSVFRTISRQRSTHTLNSARLNSPSLISLNSISAPLTHTVTRTEFTYPRSGPTPEQLKVISSRESFARFGVPYGPDAIAFAASSSRQDLLPPPDFETVTFETSRRPASPGPSRLRSPSNPAPRSGQSLPSEVSESQETHPTDTANRHSRTVSSSSLTGLSNPVERSSSAPNGVSETPSSASVGGNGTPSTDKPQFIANADDTTTTLFSDRSNRTVSEFGSLTVPPPSSYHDRTGSSTRSESRASVFSNQSYATAAESLTASTAARSATEAFFNMHGSENGSGPPTPRLSGKHALEPTDMTITPDRHTTTLPLAVEVGSSS</sequence>
<feature type="region of interest" description="Disordered" evidence="1">
    <location>
        <begin position="198"/>
        <end position="326"/>
    </location>
</feature>
<protein>
    <submittedName>
        <fullName evidence="4">Uncharacterized protein</fullName>
    </submittedName>
</protein>
<comment type="caution">
    <text evidence="4">The sequence shown here is derived from an EMBL/GenBank/DDBJ whole genome shotgun (WGS) entry which is preliminary data.</text>
</comment>
<evidence type="ECO:0000313" key="5">
    <source>
        <dbReference type="Proteomes" id="UP000284706"/>
    </source>
</evidence>
<dbReference type="STRING" id="231916.A0A409VKT0"/>
<keyword evidence="3" id="KW-0732">Signal</keyword>
<proteinExistence type="predicted"/>
<feature type="transmembrane region" description="Helical" evidence="2">
    <location>
        <begin position="98"/>
        <end position="115"/>
    </location>
</feature>
<feature type="compositionally biased region" description="Basic residues" evidence="1">
    <location>
        <begin position="145"/>
        <end position="154"/>
    </location>
</feature>
<gene>
    <name evidence="4" type="ORF">CVT26_009616</name>
</gene>
<name>A0A409VKT0_9AGAR</name>
<organism evidence="4 5">
    <name type="scientific">Gymnopilus dilepis</name>
    <dbReference type="NCBI Taxonomy" id="231916"/>
    <lineage>
        <taxon>Eukaryota</taxon>
        <taxon>Fungi</taxon>
        <taxon>Dikarya</taxon>
        <taxon>Basidiomycota</taxon>
        <taxon>Agaricomycotina</taxon>
        <taxon>Agaricomycetes</taxon>
        <taxon>Agaricomycetidae</taxon>
        <taxon>Agaricales</taxon>
        <taxon>Agaricineae</taxon>
        <taxon>Hymenogastraceae</taxon>
        <taxon>Gymnopilus</taxon>
    </lineage>
</organism>
<feature type="region of interest" description="Disordered" evidence="1">
    <location>
        <begin position="340"/>
        <end position="378"/>
    </location>
</feature>
<reference evidence="4 5" key="1">
    <citation type="journal article" date="2018" name="Evol. Lett.">
        <title>Horizontal gene cluster transfer increased hallucinogenic mushroom diversity.</title>
        <authorList>
            <person name="Reynolds H.T."/>
            <person name="Vijayakumar V."/>
            <person name="Gluck-Thaler E."/>
            <person name="Korotkin H.B."/>
            <person name="Matheny P.B."/>
            <person name="Slot J.C."/>
        </authorList>
    </citation>
    <scope>NUCLEOTIDE SEQUENCE [LARGE SCALE GENOMIC DNA]</scope>
    <source>
        <strain evidence="4 5">SRW20</strain>
    </source>
</reference>
<dbReference type="AlphaFoldDB" id="A0A409VKT0"/>
<feature type="transmembrane region" description="Helical" evidence="2">
    <location>
        <begin position="71"/>
        <end position="91"/>
    </location>
</feature>
<feature type="compositionally biased region" description="Polar residues" evidence="1">
    <location>
        <begin position="580"/>
        <end position="599"/>
    </location>
</feature>
<dbReference type="Proteomes" id="UP000284706">
    <property type="component" value="Unassembled WGS sequence"/>
</dbReference>
<evidence type="ECO:0000313" key="4">
    <source>
        <dbReference type="EMBL" id="PPQ66837.1"/>
    </source>
</evidence>
<evidence type="ECO:0000256" key="3">
    <source>
        <dbReference type="SAM" id="SignalP"/>
    </source>
</evidence>
<feature type="chain" id="PRO_5019249460" evidence="3">
    <location>
        <begin position="41"/>
        <end position="700"/>
    </location>
</feature>
<dbReference type="OrthoDB" id="2804493at2759"/>
<dbReference type="InParanoid" id="A0A409VKT0"/>
<evidence type="ECO:0000256" key="1">
    <source>
        <dbReference type="SAM" id="MobiDB-lite"/>
    </source>
</evidence>
<feature type="region of interest" description="Disordered" evidence="1">
    <location>
        <begin position="130"/>
        <end position="172"/>
    </location>
</feature>
<feature type="compositionally biased region" description="Basic and acidic residues" evidence="1">
    <location>
        <begin position="250"/>
        <end position="261"/>
    </location>
</feature>
<keyword evidence="2" id="KW-1133">Transmembrane helix</keyword>
<evidence type="ECO:0000256" key="2">
    <source>
        <dbReference type="SAM" id="Phobius"/>
    </source>
</evidence>
<feature type="compositionally biased region" description="Polar residues" evidence="1">
    <location>
        <begin position="504"/>
        <end position="515"/>
    </location>
</feature>
<feature type="region of interest" description="Disordered" evidence="1">
    <location>
        <begin position="464"/>
        <end position="625"/>
    </location>
</feature>
<feature type="region of interest" description="Disordered" evidence="1">
    <location>
        <begin position="651"/>
        <end position="685"/>
    </location>
</feature>
<feature type="compositionally biased region" description="Polar residues" evidence="1">
    <location>
        <begin position="358"/>
        <end position="378"/>
    </location>
</feature>
<keyword evidence="2" id="KW-0812">Transmembrane</keyword>
<accession>A0A409VKT0</accession>
<feature type="compositionally biased region" description="Polar residues" evidence="1">
    <location>
        <begin position="614"/>
        <end position="625"/>
    </location>
</feature>
<feature type="compositionally biased region" description="Polar residues" evidence="1">
    <location>
        <begin position="295"/>
        <end position="310"/>
    </location>
</feature>
<dbReference type="EMBL" id="NHYE01005620">
    <property type="protein sequence ID" value="PPQ66837.1"/>
    <property type="molecule type" value="Genomic_DNA"/>
</dbReference>
<feature type="signal peptide" evidence="3">
    <location>
        <begin position="1"/>
        <end position="40"/>
    </location>
</feature>
<feature type="compositionally biased region" description="Polar residues" evidence="1">
    <location>
        <begin position="530"/>
        <end position="572"/>
    </location>
</feature>